<gene>
    <name evidence="1" type="ORF">F384_26220</name>
</gene>
<protein>
    <submittedName>
        <fullName evidence="1">Uncharacterized protein</fullName>
    </submittedName>
</protein>
<evidence type="ECO:0000313" key="1">
    <source>
        <dbReference type="EMBL" id="AKE62071.1"/>
    </source>
</evidence>
<keyword evidence="1" id="KW-0614">Plasmid</keyword>
<organism evidence="1 2">
    <name type="scientific">Citrobacter amalonaticus Y19</name>
    <dbReference type="NCBI Taxonomy" id="1261127"/>
    <lineage>
        <taxon>Bacteria</taxon>
        <taxon>Pseudomonadati</taxon>
        <taxon>Pseudomonadota</taxon>
        <taxon>Gammaproteobacteria</taxon>
        <taxon>Enterobacterales</taxon>
        <taxon>Enterobacteriaceae</taxon>
        <taxon>Citrobacter</taxon>
    </lineage>
</organism>
<dbReference type="KEGG" id="cama:F384_26220"/>
<dbReference type="PATRIC" id="fig|1261127.3.peg.5435"/>
<dbReference type="HOGENOM" id="CLU_1465752_0_0_6"/>
<proteinExistence type="predicted"/>
<accession>A0A0F6U098</accession>
<reference evidence="1 2" key="1">
    <citation type="submission" date="2015-03" db="EMBL/GenBank/DDBJ databases">
        <title>Complete genome sequence of Citrobacter amalonaticus Y19.</title>
        <authorList>
            <person name="Park S."/>
        </authorList>
    </citation>
    <scope>NUCLEOTIDE SEQUENCE [LARGE SCALE GENOMIC DNA]</scope>
    <source>
        <strain evidence="1 2">Y19</strain>
        <plasmid evidence="2">Plasmid</plasmid>
    </source>
</reference>
<dbReference type="RefSeq" id="WP_046498747.1">
    <property type="nucleotide sequence ID" value="NZ_CP011133.1"/>
</dbReference>
<name>A0A0F6U098_CITAM</name>
<dbReference type="EMBL" id="CP011133">
    <property type="protein sequence ID" value="AKE62071.1"/>
    <property type="molecule type" value="Genomic_DNA"/>
</dbReference>
<dbReference type="AlphaFoldDB" id="A0A0F6U098"/>
<dbReference type="OrthoDB" id="6625464at2"/>
<geneLocation type="plasmid" evidence="1">
    <name>unnamed</name>
</geneLocation>
<dbReference type="Proteomes" id="UP000034085">
    <property type="component" value="Plasmid"/>
</dbReference>
<evidence type="ECO:0000313" key="2">
    <source>
        <dbReference type="Proteomes" id="UP000034085"/>
    </source>
</evidence>
<sequence>MLAIIPAAGTDKVLKASIKHVLDESFLFAMASKASATYISSHISDDGEGTVFFSLSDWDSLKPSLPDDGWDGDTMPGFIELLDAIAAQSYNTVEFHIDHPLVVGAVWFTNEYYFTVTPLAYDLAAPDGQFVLPDGSSYWLDDLDEVSYDEMTDYFDGIIEVDGDTMLGVKRNNDDTVSVSKIES</sequence>